<dbReference type="PROSITE" id="PS00615">
    <property type="entry name" value="C_TYPE_LECTIN_1"/>
    <property type="match status" value="1"/>
</dbReference>
<keyword evidence="5 24" id="KW-0768">Sushi</keyword>
<dbReference type="InterPro" id="IPR035976">
    <property type="entry name" value="Sushi/SCR/CCP_sf"/>
</dbReference>
<dbReference type="PROSITE" id="PS50026">
    <property type="entry name" value="EGF_3"/>
    <property type="match status" value="1"/>
</dbReference>
<evidence type="ECO:0000256" key="21">
    <source>
        <dbReference type="ARBA" id="ARBA00043124"/>
    </source>
</evidence>
<evidence type="ECO:0000256" key="4">
    <source>
        <dbReference type="ARBA" id="ARBA00022536"/>
    </source>
</evidence>
<evidence type="ECO:0000256" key="3">
    <source>
        <dbReference type="ARBA" id="ARBA00022475"/>
    </source>
</evidence>
<evidence type="ECO:0000256" key="19">
    <source>
        <dbReference type="ARBA" id="ARBA00041401"/>
    </source>
</evidence>
<comment type="subunit">
    <text evidence="17">Interacts with SELPLG/PSGL1 and PODXL2 through the sialyl Lewis X epitope. SELPLG sulfation appears not to be required for this interaction.</text>
</comment>
<evidence type="ECO:0000259" key="25">
    <source>
        <dbReference type="PROSITE" id="PS50026"/>
    </source>
</evidence>
<sequence>MTRGGVQAWTYAFSKGSNLQWHEARQWCQKHFVDMVSIKNKEEAEYLDSFLPRNPTYYWIGVQKVAAKWTWVDISKPVPVEAQRWASEEPDSLAGQDCVELYIKRAKDSARWNNEKCSKLKEAVCYTASCTQESCSAHGECEEAVGNFTCKCHPGFLEKTKNQRNKKNKKTNSYLNCSHPISTFSYNSTCEISCDDGYELAGQNQIRCDHTGQWTPGTPACSAVQCKNLSAPLHGFIHCRDPFGEHSYGSECSVQCEDGFELVGTNLTKCSAWGNWSLGLPVCQVKLCQTVTSPSHGFLSCNHPNGPFSFGSTCSITCDEGFRINGTSKVECFSSAMWSADIPTCTGENNQSVDSEERFFFYLGESLKFLTECCSKGVLLKIIVAQNKLEDVVFVSHGSTLCSEPYGRSSFGSRCTTACEDGFLLNGTANTECTSAGTWSSDVPFCSVKRCSALRSPAHGSLNCSEPHGKFSFGSRCRMSCDEGFFLNGKTNCTSSVGVLPDSSCFIRAPVPDRLPRLCSCSYTWLWILPLAHLWLVSALYLTEYLVSAPAPTPGCGSCLRLDSRL</sequence>
<dbReference type="InterPro" id="IPR050350">
    <property type="entry name" value="Compl-Cell_Adhes-Reg"/>
</dbReference>
<feature type="disulfide bond" evidence="24">
    <location>
        <begin position="318"/>
        <end position="345"/>
    </location>
</feature>
<evidence type="ECO:0000313" key="28">
    <source>
        <dbReference type="Ensembl" id="ENSORLP00020015263.1"/>
    </source>
</evidence>
<dbReference type="Pfam" id="PF00059">
    <property type="entry name" value="Lectin_C"/>
    <property type="match status" value="1"/>
</dbReference>
<comment type="caution">
    <text evidence="23">Lacks conserved residue(s) required for the propagation of feature annotation.</text>
</comment>
<dbReference type="InterPro" id="IPR016187">
    <property type="entry name" value="CTDL_fold"/>
</dbReference>
<dbReference type="SUPFAM" id="SSF57535">
    <property type="entry name" value="Complement control module/SCR domain"/>
    <property type="match status" value="5"/>
</dbReference>
<keyword evidence="15 24" id="KW-1015">Disulfide bond</keyword>
<evidence type="ECO:0000256" key="20">
    <source>
        <dbReference type="ARBA" id="ARBA00042113"/>
    </source>
</evidence>
<evidence type="ECO:0000256" key="24">
    <source>
        <dbReference type="PROSITE-ProRule" id="PRU00302"/>
    </source>
</evidence>
<dbReference type="SUPFAM" id="SSF56436">
    <property type="entry name" value="C-type lectin-like"/>
    <property type="match status" value="1"/>
</dbReference>
<keyword evidence="6" id="KW-0812">Transmembrane</keyword>
<feature type="domain" description="Sushi" evidence="27">
    <location>
        <begin position="286"/>
        <end position="347"/>
    </location>
</feature>
<proteinExistence type="inferred from homology"/>
<dbReference type="InterPro" id="IPR001304">
    <property type="entry name" value="C-type_lectin-like"/>
</dbReference>
<accession>A0A3P9L3K2</accession>
<feature type="disulfide bond" evidence="24">
    <location>
        <begin position="194"/>
        <end position="221"/>
    </location>
</feature>
<organism evidence="28 29">
    <name type="scientific">Oryzias latipes</name>
    <name type="common">Japanese rice fish</name>
    <name type="synonym">Japanese killifish</name>
    <dbReference type="NCBI Taxonomy" id="8090"/>
    <lineage>
        <taxon>Eukaryota</taxon>
        <taxon>Metazoa</taxon>
        <taxon>Chordata</taxon>
        <taxon>Craniata</taxon>
        <taxon>Vertebrata</taxon>
        <taxon>Euteleostomi</taxon>
        <taxon>Actinopterygii</taxon>
        <taxon>Neopterygii</taxon>
        <taxon>Teleostei</taxon>
        <taxon>Neoteleostei</taxon>
        <taxon>Acanthomorphata</taxon>
        <taxon>Ovalentaria</taxon>
        <taxon>Atherinomorphae</taxon>
        <taxon>Beloniformes</taxon>
        <taxon>Adrianichthyidae</taxon>
        <taxon>Oryziinae</taxon>
        <taxon>Oryzias</taxon>
    </lineage>
</organism>
<dbReference type="PANTHER" id="PTHR19325">
    <property type="entry name" value="COMPLEMENT COMPONENT-RELATED SUSHI DOMAIN-CONTAINING"/>
    <property type="match status" value="1"/>
</dbReference>
<keyword evidence="3" id="KW-1003">Cell membrane</keyword>
<evidence type="ECO:0000259" key="26">
    <source>
        <dbReference type="PROSITE" id="PS50041"/>
    </source>
</evidence>
<evidence type="ECO:0000256" key="6">
    <source>
        <dbReference type="ARBA" id="ARBA00022692"/>
    </source>
</evidence>
<evidence type="ECO:0000313" key="29">
    <source>
        <dbReference type="Proteomes" id="UP000265180"/>
    </source>
</evidence>
<feature type="domain" description="Sushi" evidence="27">
    <location>
        <begin position="224"/>
        <end position="285"/>
    </location>
</feature>
<feature type="disulfide bond" evidence="24">
    <location>
        <begin position="256"/>
        <end position="283"/>
    </location>
</feature>
<reference evidence="28 29" key="2">
    <citation type="submission" date="2017-04" db="EMBL/GenBank/DDBJ databases">
        <title>CpG methylation of centromeres and impact of large insertions on vertebrate speciation.</title>
        <authorList>
            <person name="Ichikawa K."/>
            <person name="Yoshimura J."/>
            <person name="Morishita S."/>
        </authorList>
    </citation>
    <scope>NUCLEOTIDE SEQUENCE</scope>
    <source>
        <strain evidence="28 29">HNI</strain>
    </source>
</reference>
<keyword evidence="8" id="KW-0732">Signal</keyword>
<keyword evidence="10" id="KW-0677">Repeat</keyword>
<dbReference type="GO" id="GO:0046872">
    <property type="term" value="F:metal ion binding"/>
    <property type="evidence" value="ECO:0007669"/>
    <property type="project" value="UniProtKB-KW"/>
</dbReference>
<keyword evidence="16" id="KW-0325">Glycoprotein</keyword>
<evidence type="ECO:0000256" key="15">
    <source>
        <dbReference type="ARBA" id="ARBA00023157"/>
    </source>
</evidence>
<evidence type="ECO:0000256" key="12">
    <source>
        <dbReference type="ARBA" id="ARBA00022889"/>
    </source>
</evidence>
<keyword evidence="11" id="KW-0106">Calcium</keyword>
<evidence type="ECO:0000256" key="14">
    <source>
        <dbReference type="ARBA" id="ARBA00023136"/>
    </source>
</evidence>
<dbReference type="InterPro" id="IPR000436">
    <property type="entry name" value="Sushi_SCR_CCP_dom"/>
</dbReference>
<dbReference type="InterPro" id="IPR016186">
    <property type="entry name" value="C-type_lectin-like/link_sf"/>
</dbReference>
<feature type="domain" description="Sushi" evidence="27">
    <location>
        <begin position="175"/>
        <end position="223"/>
    </location>
</feature>
<dbReference type="Gene3D" id="3.10.100.10">
    <property type="entry name" value="Mannose-Binding Protein A, subunit A"/>
    <property type="match status" value="1"/>
</dbReference>
<name>A0A3P9L3K2_ORYLA</name>
<dbReference type="PRINTS" id="PR00343">
    <property type="entry name" value="SELECTIN"/>
</dbReference>
<evidence type="ECO:0000256" key="13">
    <source>
        <dbReference type="ARBA" id="ARBA00022989"/>
    </source>
</evidence>
<reference evidence="28" key="4">
    <citation type="submission" date="2025-09" db="UniProtKB">
        <authorList>
            <consortium name="Ensembl"/>
        </authorList>
    </citation>
    <scope>IDENTIFICATION</scope>
    <source>
        <strain evidence="28">HNI</strain>
    </source>
</reference>
<comment type="similarity">
    <text evidence="2">Belongs to the selectin/LECAM family.</text>
</comment>
<dbReference type="CDD" id="cd00033">
    <property type="entry name" value="CCP"/>
    <property type="match status" value="5"/>
</dbReference>
<dbReference type="AlphaFoldDB" id="A0A3P9L3K2"/>
<evidence type="ECO:0000256" key="22">
    <source>
        <dbReference type="ARBA" id="ARBA00045695"/>
    </source>
</evidence>
<evidence type="ECO:0000256" key="17">
    <source>
        <dbReference type="ARBA" id="ARBA00038738"/>
    </source>
</evidence>
<evidence type="ECO:0000256" key="1">
    <source>
        <dbReference type="ARBA" id="ARBA00004251"/>
    </source>
</evidence>
<feature type="domain" description="EGF-like" evidence="25">
    <location>
        <begin position="126"/>
        <end position="162"/>
    </location>
</feature>
<evidence type="ECO:0000256" key="18">
    <source>
        <dbReference type="ARBA" id="ARBA00040812"/>
    </source>
</evidence>
<dbReference type="PANTHER" id="PTHR19325:SF493">
    <property type="entry name" value="E-SELECTIN"/>
    <property type="match status" value="1"/>
</dbReference>
<dbReference type="InterPro" id="IPR018378">
    <property type="entry name" value="C-type_lectin_CS"/>
</dbReference>
<evidence type="ECO:0000256" key="5">
    <source>
        <dbReference type="ARBA" id="ARBA00022659"/>
    </source>
</evidence>
<dbReference type="Ensembl" id="ENSORLT00020023226.1">
    <property type="protein sequence ID" value="ENSORLP00020015263.1"/>
    <property type="gene ID" value="ENSORLG00020016306.1"/>
</dbReference>
<dbReference type="InterPro" id="IPR002396">
    <property type="entry name" value="Selectin_superfamily"/>
</dbReference>
<dbReference type="GO" id="GO:0030246">
    <property type="term" value="F:carbohydrate binding"/>
    <property type="evidence" value="ECO:0007669"/>
    <property type="project" value="UniProtKB-KW"/>
</dbReference>
<evidence type="ECO:0000256" key="2">
    <source>
        <dbReference type="ARBA" id="ARBA00007360"/>
    </source>
</evidence>
<dbReference type="InterPro" id="IPR000742">
    <property type="entry name" value="EGF"/>
</dbReference>
<comment type="function">
    <text evidence="22">Cell-surface glycoprotein having a role in immunoadhesion. Mediates in the adhesion of blood neutrophils in cytokine-activated endothelium through interaction with SELPLG/PSGL1. May have a role in capillary morphogenesis.</text>
</comment>
<reference key="1">
    <citation type="journal article" date="2007" name="Nature">
        <title>The medaka draft genome and insights into vertebrate genome evolution.</title>
        <authorList>
            <person name="Kasahara M."/>
            <person name="Naruse K."/>
            <person name="Sasaki S."/>
            <person name="Nakatani Y."/>
            <person name="Qu W."/>
            <person name="Ahsan B."/>
            <person name="Yamada T."/>
            <person name="Nagayasu Y."/>
            <person name="Doi K."/>
            <person name="Kasai Y."/>
            <person name="Jindo T."/>
            <person name="Kobayashi D."/>
            <person name="Shimada A."/>
            <person name="Toyoda A."/>
            <person name="Kuroki Y."/>
            <person name="Fujiyama A."/>
            <person name="Sasaki T."/>
            <person name="Shimizu A."/>
            <person name="Asakawa S."/>
            <person name="Shimizu N."/>
            <person name="Hashimoto S."/>
            <person name="Yang J."/>
            <person name="Lee Y."/>
            <person name="Matsushima K."/>
            <person name="Sugano S."/>
            <person name="Sakaizumi M."/>
            <person name="Narita T."/>
            <person name="Ohishi K."/>
            <person name="Haga S."/>
            <person name="Ohta F."/>
            <person name="Nomoto H."/>
            <person name="Nogata K."/>
            <person name="Morishita T."/>
            <person name="Endo T."/>
            <person name="Shin-I T."/>
            <person name="Takeda H."/>
            <person name="Morishita S."/>
            <person name="Kohara Y."/>
        </authorList>
    </citation>
    <scope>NUCLEOTIDE SEQUENCE [LARGE SCALE GENOMIC DNA]</scope>
    <source>
        <strain>Hd-rR</strain>
    </source>
</reference>
<dbReference type="Proteomes" id="UP000265180">
    <property type="component" value="Chromosome 4"/>
</dbReference>
<evidence type="ECO:0000256" key="10">
    <source>
        <dbReference type="ARBA" id="ARBA00022737"/>
    </source>
</evidence>
<dbReference type="SMART" id="SM00032">
    <property type="entry name" value="CCP"/>
    <property type="match status" value="5"/>
</dbReference>
<evidence type="ECO:0000256" key="7">
    <source>
        <dbReference type="ARBA" id="ARBA00022723"/>
    </source>
</evidence>
<dbReference type="SMART" id="SM00034">
    <property type="entry name" value="CLECT"/>
    <property type="match status" value="1"/>
</dbReference>
<evidence type="ECO:0000256" key="16">
    <source>
        <dbReference type="ARBA" id="ARBA00023180"/>
    </source>
</evidence>
<keyword evidence="12" id="KW-0130">Cell adhesion</keyword>
<keyword evidence="7" id="KW-0479">Metal-binding</keyword>
<comment type="subcellular location">
    <subcellularLocation>
        <location evidence="1">Cell membrane</location>
        <topology evidence="1">Single-pass type I membrane protein</topology>
    </subcellularLocation>
</comment>
<dbReference type="FunFam" id="2.10.70.10:FF:000001">
    <property type="entry name" value="Selectin P"/>
    <property type="match status" value="3"/>
</dbReference>
<protein>
    <recommendedName>
        <fullName evidence="18">E-selectin</fullName>
    </recommendedName>
    <alternativeName>
        <fullName evidence="19">CD62 antigen-like family member E</fullName>
    </alternativeName>
    <alternativeName>
        <fullName evidence="20">Endothelial leukocyte adhesion molecule 1</fullName>
    </alternativeName>
    <alternativeName>
        <fullName evidence="21">Leukocyte-endothelial cell adhesion molecule 2</fullName>
    </alternativeName>
</protein>
<evidence type="ECO:0000259" key="27">
    <source>
        <dbReference type="PROSITE" id="PS50923"/>
    </source>
</evidence>
<dbReference type="GO" id="GO:0007155">
    <property type="term" value="P:cell adhesion"/>
    <property type="evidence" value="ECO:0007669"/>
    <property type="project" value="UniProtKB-KW"/>
</dbReference>
<dbReference type="PROSITE" id="PS50041">
    <property type="entry name" value="C_TYPE_LECTIN_2"/>
    <property type="match status" value="1"/>
</dbReference>
<evidence type="ECO:0000256" key="9">
    <source>
        <dbReference type="ARBA" id="ARBA00022734"/>
    </source>
</evidence>
<evidence type="ECO:0000256" key="8">
    <source>
        <dbReference type="ARBA" id="ARBA00022729"/>
    </source>
</evidence>
<dbReference type="Pfam" id="PF00084">
    <property type="entry name" value="Sushi"/>
    <property type="match status" value="5"/>
</dbReference>
<dbReference type="PROSITE" id="PS50923">
    <property type="entry name" value="SUSHI"/>
    <property type="match status" value="4"/>
</dbReference>
<evidence type="ECO:0000256" key="23">
    <source>
        <dbReference type="PROSITE-ProRule" id="PRU00076"/>
    </source>
</evidence>
<keyword evidence="4 23" id="KW-0245">EGF-like domain</keyword>
<keyword evidence="9" id="KW-0430">Lectin</keyword>
<dbReference type="GO" id="GO:0005886">
    <property type="term" value="C:plasma membrane"/>
    <property type="evidence" value="ECO:0007669"/>
    <property type="project" value="UniProtKB-SubCell"/>
</dbReference>
<dbReference type="Gene3D" id="2.10.70.10">
    <property type="entry name" value="Complement Module, domain 1"/>
    <property type="match status" value="5"/>
</dbReference>
<keyword evidence="13" id="KW-1133">Transmembrane helix</keyword>
<keyword evidence="14" id="KW-0472">Membrane</keyword>
<feature type="domain" description="Sushi" evidence="27">
    <location>
        <begin position="400"/>
        <end position="448"/>
    </location>
</feature>
<feature type="domain" description="C-type lectin" evidence="26">
    <location>
        <begin position="6"/>
        <end position="126"/>
    </location>
</feature>
<reference evidence="28" key="3">
    <citation type="submission" date="2025-08" db="UniProtKB">
        <authorList>
            <consortium name="Ensembl"/>
        </authorList>
    </citation>
    <scope>IDENTIFICATION</scope>
    <source>
        <strain evidence="28">HNI</strain>
    </source>
</reference>
<evidence type="ECO:0000256" key="11">
    <source>
        <dbReference type="ARBA" id="ARBA00022837"/>
    </source>
</evidence>
<feature type="disulfide bond" evidence="24">
    <location>
        <begin position="419"/>
        <end position="446"/>
    </location>
</feature>